<accession>A0A2D4JB00</accession>
<proteinExistence type="predicted"/>
<reference evidence="1" key="1">
    <citation type="submission" date="2017-07" db="EMBL/GenBank/DDBJ databases">
        <authorList>
            <person name="Mikheyev A."/>
            <person name="Grau M."/>
        </authorList>
    </citation>
    <scope>NUCLEOTIDE SEQUENCE</scope>
    <source>
        <tissue evidence="1">Venom_gland</tissue>
    </source>
</reference>
<organism evidence="1">
    <name type="scientific">Micrurus lemniscatus lemniscatus</name>
    <dbReference type="NCBI Taxonomy" id="129467"/>
    <lineage>
        <taxon>Eukaryota</taxon>
        <taxon>Metazoa</taxon>
        <taxon>Chordata</taxon>
        <taxon>Craniata</taxon>
        <taxon>Vertebrata</taxon>
        <taxon>Euteleostomi</taxon>
        <taxon>Lepidosauria</taxon>
        <taxon>Squamata</taxon>
        <taxon>Bifurcata</taxon>
        <taxon>Unidentata</taxon>
        <taxon>Episquamata</taxon>
        <taxon>Toxicofera</taxon>
        <taxon>Serpentes</taxon>
        <taxon>Colubroidea</taxon>
        <taxon>Elapidae</taxon>
        <taxon>Elapinae</taxon>
        <taxon>Micrurus</taxon>
    </lineage>
</organism>
<reference evidence="1" key="2">
    <citation type="submission" date="2017-11" db="EMBL/GenBank/DDBJ databases">
        <title>Coralsnake Venomics: Analyses of Venom Gland Transcriptomes and Proteomes of Six Brazilian Taxa.</title>
        <authorList>
            <person name="Aird S.D."/>
            <person name="Jorge da Silva N."/>
            <person name="Qiu L."/>
            <person name="Villar-Briones A."/>
            <person name="Aparecida-Saddi V."/>
            <person name="Campos-Telles M.P."/>
            <person name="Grau M."/>
            <person name="Mikheyev A.S."/>
        </authorList>
    </citation>
    <scope>NUCLEOTIDE SEQUENCE</scope>
    <source>
        <tissue evidence="1">Venom_gland</tissue>
    </source>
</reference>
<name>A0A2D4JB00_MICLE</name>
<sequence>MCYISFLSIPIKAAAKHEICFYCRFYTVTKTLFFQKSCSTELLLFSKQIFKKGKSKNTLDSGFLPLFFLPKSYTSSSLGWADSCEALIFSMAITRHFVTLLKHIWALYQPFN</sequence>
<evidence type="ECO:0000313" key="1">
    <source>
        <dbReference type="EMBL" id="LAA93649.1"/>
    </source>
</evidence>
<dbReference type="AlphaFoldDB" id="A0A2D4JB00"/>
<protein>
    <submittedName>
        <fullName evidence="1">Uncharacterized protein</fullName>
    </submittedName>
</protein>
<dbReference type="EMBL" id="IACK01152645">
    <property type="protein sequence ID" value="LAA93649.1"/>
    <property type="molecule type" value="Transcribed_RNA"/>
</dbReference>